<accession>A0A0B1ZR22</accession>
<keyword evidence="3" id="KW-1185">Reference proteome</keyword>
<sequence>MLAGGVQPSIPGLADSLVTRHRSSEHLAFYKPAPREKTLPGESGVAIEKVMVPPASLAKVSPYHFSGTRGERDKAADCLADAAWYEAGNDPKGQRAVIQVVLNRMKHPAFPKTACGVVFEGAQRQTGCQFTFTCDGSLFSRHPGPRAWKQARKRAEAALDGAVDRDVSLATHYHADYVSPWWSGHLQQVSRVGPHIFYRWPGLFGVLARNPVGSAVVGVDPRTMQARDSSGEDAAASDVKAGAGQLAAATETPSIVLPFGNQTASPKDDVIFMVFESTKPSGRWAMEALRRCGSGAECRVVGYGDAAAVARNAALSAGQREKPLFMLIRDGSSGMVVALWDCTRIQRPERKQCLPQEPQAVLALMGGRDVS</sequence>
<evidence type="ECO:0000259" key="1">
    <source>
        <dbReference type="Pfam" id="PF07486"/>
    </source>
</evidence>
<feature type="domain" description="Cell wall hydrolase SleB" evidence="1">
    <location>
        <begin position="89"/>
        <end position="198"/>
    </location>
</feature>
<protein>
    <recommendedName>
        <fullName evidence="1">Cell wall hydrolase SleB domain-containing protein</fullName>
    </recommendedName>
</protein>
<gene>
    <name evidence="2" type="ORF">LK12_00190</name>
</gene>
<dbReference type="Proteomes" id="UP000031057">
    <property type="component" value="Unassembled WGS sequence"/>
</dbReference>
<reference evidence="2 3" key="1">
    <citation type="submission" date="2014-10" db="EMBL/GenBank/DDBJ databases">
        <title>Genome sequence of Novosphingobium malaysiense MUSC 273(T).</title>
        <authorList>
            <person name="Lee L.-H."/>
        </authorList>
    </citation>
    <scope>NUCLEOTIDE SEQUENCE [LARGE SCALE GENOMIC DNA]</scope>
    <source>
        <strain evidence="2 3">MUSC 273</strain>
    </source>
</reference>
<name>A0A0B1ZR22_9SPHN</name>
<organism evidence="2 3">
    <name type="scientific">Novosphingobium malaysiense</name>
    <dbReference type="NCBI Taxonomy" id="1348853"/>
    <lineage>
        <taxon>Bacteria</taxon>
        <taxon>Pseudomonadati</taxon>
        <taxon>Pseudomonadota</taxon>
        <taxon>Alphaproteobacteria</taxon>
        <taxon>Sphingomonadales</taxon>
        <taxon>Sphingomonadaceae</taxon>
        <taxon>Novosphingobium</taxon>
    </lineage>
</organism>
<dbReference type="InterPro" id="IPR042047">
    <property type="entry name" value="SleB_dom1"/>
</dbReference>
<dbReference type="STRING" id="1348853.LK12_00190"/>
<dbReference type="AlphaFoldDB" id="A0A0B1ZR22"/>
<comment type="caution">
    <text evidence="2">The sequence shown here is derived from an EMBL/GenBank/DDBJ whole genome shotgun (WGS) entry which is preliminary data.</text>
</comment>
<evidence type="ECO:0000313" key="3">
    <source>
        <dbReference type="Proteomes" id="UP000031057"/>
    </source>
</evidence>
<dbReference type="Pfam" id="PF07486">
    <property type="entry name" value="Hydrolase_2"/>
    <property type="match status" value="1"/>
</dbReference>
<dbReference type="InterPro" id="IPR011105">
    <property type="entry name" value="Cell_wall_hydrolase_SleB"/>
</dbReference>
<dbReference type="Gene3D" id="1.10.10.2520">
    <property type="entry name" value="Cell wall hydrolase SleB, domain 1"/>
    <property type="match status" value="1"/>
</dbReference>
<proteinExistence type="predicted"/>
<dbReference type="GO" id="GO:0016787">
    <property type="term" value="F:hydrolase activity"/>
    <property type="evidence" value="ECO:0007669"/>
    <property type="project" value="InterPro"/>
</dbReference>
<evidence type="ECO:0000313" key="2">
    <source>
        <dbReference type="EMBL" id="KHK93590.1"/>
    </source>
</evidence>
<dbReference type="EMBL" id="JTDI01000001">
    <property type="protein sequence ID" value="KHK93590.1"/>
    <property type="molecule type" value="Genomic_DNA"/>
</dbReference>